<gene>
    <name evidence="1" type="ORF">ILEXP_LOCUS1037</name>
    <name evidence="2" type="ORF">ILEXP_LOCUS23746</name>
</gene>
<dbReference type="EMBL" id="CAUOFW020002687">
    <property type="protein sequence ID" value="CAK9155343.1"/>
    <property type="molecule type" value="Genomic_DNA"/>
</dbReference>
<proteinExistence type="predicted"/>
<evidence type="ECO:0000313" key="3">
    <source>
        <dbReference type="Proteomes" id="UP001642360"/>
    </source>
</evidence>
<name>A0ABC8SDP5_9AQUA</name>
<reference evidence="2 3" key="1">
    <citation type="submission" date="2024-02" db="EMBL/GenBank/DDBJ databases">
        <authorList>
            <person name="Vignale AGUSTIN F."/>
            <person name="Sosa J E."/>
            <person name="Modenutti C."/>
        </authorList>
    </citation>
    <scope>NUCLEOTIDE SEQUENCE [LARGE SCALE GENOMIC DNA]</scope>
</reference>
<dbReference type="AlphaFoldDB" id="A0ABC8SDP5"/>
<dbReference type="SUPFAM" id="SSF52058">
    <property type="entry name" value="L domain-like"/>
    <property type="match status" value="1"/>
</dbReference>
<dbReference type="Proteomes" id="UP001642360">
    <property type="component" value="Unassembled WGS sequence"/>
</dbReference>
<accession>A0ABC8SDP5</accession>
<organism evidence="2 3">
    <name type="scientific">Ilex paraguariensis</name>
    <name type="common">yerba mate</name>
    <dbReference type="NCBI Taxonomy" id="185542"/>
    <lineage>
        <taxon>Eukaryota</taxon>
        <taxon>Viridiplantae</taxon>
        <taxon>Streptophyta</taxon>
        <taxon>Embryophyta</taxon>
        <taxon>Tracheophyta</taxon>
        <taxon>Spermatophyta</taxon>
        <taxon>Magnoliopsida</taxon>
        <taxon>eudicotyledons</taxon>
        <taxon>Gunneridae</taxon>
        <taxon>Pentapetalae</taxon>
        <taxon>asterids</taxon>
        <taxon>campanulids</taxon>
        <taxon>Aquifoliales</taxon>
        <taxon>Aquifoliaceae</taxon>
        <taxon>Ilex</taxon>
    </lineage>
</organism>
<evidence type="ECO:0000313" key="2">
    <source>
        <dbReference type="EMBL" id="CAK9155343.1"/>
    </source>
</evidence>
<keyword evidence="3" id="KW-1185">Reference proteome</keyword>
<sequence>MAYRGDKIVCGPGSFPKLKFLTIYDARDVRGWDHSEGAMKCLETLNIRRCKGLTMLPDVLAHLRALQEVNLYEMPEELLAEMNAGGSKNCKVQHIPHLSWHFKLLQHSENAHQSWTASSPKGFYRTLQPRIVPF</sequence>
<dbReference type="EMBL" id="CAUOFW020000336">
    <property type="protein sequence ID" value="CAK9134103.1"/>
    <property type="molecule type" value="Genomic_DNA"/>
</dbReference>
<protein>
    <submittedName>
        <fullName evidence="2">Uncharacterized protein</fullName>
    </submittedName>
</protein>
<evidence type="ECO:0000313" key="1">
    <source>
        <dbReference type="EMBL" id="CAK9134103.1"/>
    </source>
</evidence>
<dbReference type="Gene3D" id="3.80.10.10">
    <property type="entry name" value="Ribonuclease Inhibitor"/>
    <property type="match status" value="1"/>
</dbReference>
<comment type="caution">
    <text evidence="2">The sequence shown here is derived from an EMBL/GenBank/DDBJ whole genome shotgun (WGS) entry which is preliminary data.</text>
</comment>
<dbReference type="InterPro" id="IPR032675">
    <property type="entry name" value="LRR_dom_sf"/>
</dbReference>